<keyword evidence="6 8" id="KW-1133">Transmembrane helix</keyword>
<dbReference type="GO" id="GO:0009103">
    <property type="term" value="P:lipopolysaccharide biosynthetic process"/>
    <property type="evidence" value="ECO:0007669"/>
    <property type="project" value="UniProtKB-ARBA"/>
</dbReference>
<dbReference type="InterPro" id="IPR038731">
    <property type="entry name" value="RgtA/B/C-like"/>
</dbReference>
<evidence type="ECO:0000256" key="1">
    <source>
        <dbReference type="ARBA" id="ARBA00004651"/>
    </source>
</evidence>
<evidence type="ECO:0000313" key="10">
    <source>
        <dbReference type="EMBL" id="KKT34376.1"/>
    </source>
</evidence>
<evidence type="ECO:0000256" key="4">
    <source>
        <dbReference type="ARBA" id="ARBA00022679"/>
    </source>
</evidence>
<dbReference type="AlphaFoldDB" id="A0A0G1GHF1"/>
<name>A0A0G1GHF1_9BACT</name>
<keyword evidence="3" id="KW-0328">Glycosyltransferase</keyword>
<dbReference type="InterPro" id="IPR050297">
    <property type="entry name" value="LipidA_mod_glycosyltrf_83"/>
</dbReference>
<evidence type="ECO:0000256" key="6">
    <source>
        <dbReference type="ARBA" id="ARBA00022989"/>
    </source>
</evidence>
<keyword evidence="4" id="KW-0808">Transferase</keyword>
<evidence type="ECO:0000256" key="7">
    <source>
        <dbReference type="ARBA" id="ARBA00023136"/>
    </source>
</evidence>
<keyword evidence="2" id="KW-1003">Cell membrane</keyword>
<evidence type="ECO:0000256" key="3">
    <source>
        <dbReference type="ARBA" id="ARBA00022676"/>
    </source>
</evidence>
<feature type="transmembrane region" description="Helical" evidence="8">
    <location>
        <begin position="110"/>
        <end position="128"/>
    </location>
</feature>
<protein>
    <recommendedName>
        <fullName evidence="9">Glycosyltransferase RgtA/B/C/D-like domain-containing protein</fullName>
    </recommendedName>
</protein>
<dbReference type="Pfam" id="PF13231">
    <property type="entry name" value="PMT_2"/>
    <property type="match status" value="1"/>
</dbReference>
<gene>
    <name evidence="10" type="ORF">UW23_C0041G0004</name>
</gene>
<feature type="transmembrane region" description="Helical" evidence="8">
    <location>
        <begin position="392"/>
        <end position="411"/>
    </location>
</feature>
<comment type="caution">
    <text evidence="10">The sequence shown here is derived from an EMBL/GenBank/DDBJ whole genome shotgun (WGS) entry which is preliminary data.</text>
</comment>
<dbReference type="EMBL" id="LCHN01000041">
    <property type="protein sequence ID" value="KKT34376.1"/>
    <property type="molecule type" value="Genomic_DNA"/>
</dbReference>
<feature type="transmembrane region" description="Helical" evidence="8">
    <location>
        <begin position="362"/>
        <end position="380"/>
    </location>
</feature>
<feature type="transmembrane region" description="Helical" evidence="8">
    <location>
        <begin position="56"/>
        <end position="76"/>
    </location>
</feature>
<evidence type="ECO:0000256" key="8">
    <source>
        <dbReference type="SAM" id="Phobius"/>
    </source>
</evidence>
<dbReference type="PANTHER" id="PTHR33908">
    <property type="entry name" value="MANNOSYLTRANSFERASE YKCB-RELATED"/>
    <property type="match status" value="1"/>
</dbReference>
<accession>A0A0G1GHF1</accession>
<evidence type="ECO:0000256" key="5">
    <source>
        <dbReference type="ARBA" id="ARBA00022692"/>
    </source>
</evidence>
<feature type="transmembrane region" description="Helical" evidence="8">
    <location>
        <begin position="82"/>
        <end position="103"/>
    </location>
</feature>
<feature type="transmembrane region" description="Helical" evidence="8">
    <location>
        <begin position="162"/>
        <end position="195"/>
    </location>
</feature>
<reference evidence="10 11" key="1">
    <citation type="journal article" date="2015" name="Nature">
        <title>rRNA introns, odd ribosomes, and small enigmatic genomes across a large radiation of phyla.</title>
        <authorList>
            <person name="Brown C.T."/>
            <person name="Hug L.A."/>
            <person name="Thomas B.C."/>
            <person name="Sharon I."/>
            <person name="Castelle C.J."/>
            <person name="Singh A."/>
            <person name="Wilkins M.J."/>
            <person name="Williams K.H."/>
            <person name="Banfield J.F."/>
        </authorList>
    </citation>
    <scope>NUCLEOTIDE SEQUENCE [LARGE SCALE GENOMIC DNA]</scope>
</reference>
<feature type="transmembrane region" description="Helical" evidence="8">
    <location>
        <begin position="207"/>
        <end position="227"/>
    </location>
</feature>
<sequence length="417" mass="47863">MVKNTGIFQNNVILPLLGLGFIFRYIFSSIIHPLSQYQFSDMQSYLITATRISRNFISPINIFYPPGYSLFLHFISKISQDNFYQLVAIAQSFIGIFTCLLLFDIARKIISKRLAIVFLFTLTIYYPWIDYTGYLLSENLATFFLVLITWLTYKIVTKKINYILMILLPPIVALGSMVRANLFISGLLCLTWIIINKKTYHHLDQLLTLSTSILFSALFMISINYSLSGISTAFSLNGGLVFAQGQCRYLSVNDSAGWCFGPPVFVQRGFLKEKTFDQPFTNSDYFYRHGLDCLKQEPTLILHKFTDLYYLFFGNVSWPSSNQPGFDIAMRYSHYAFAGLVIPGLLLGLYRYLFLSKAKKKLVTPLYLVILSLIITTVIYHADIRYRVPFDGIFILLALWGYQVSVSRLLLRPGSRN</sequence>
<dbReference type="Proteomes" id="UP000034069">
    <property type="component" value="Unassembled WGS sequence"/>
</dbReference>
<dbReference type="PANTHER" id="PTHR33908:SF11">
    <property type="entry name" value="MEMBRANE PROTEIN"/>
    <property type="match status" value="1"/>
</dbReference>
<organism evidence="10 11">
    <name type="scientific">Candidatus Collierbacteria bacterium GW2011_GWA1_44_12</name>
    <dbReference type="NCBI Taxonomy" id="1618376"/>
    <lineage>
        <taxon>Bacteria</taxon>
        <taxon>Candidatus Collieribacteriota</taxon>
    </lineage>
</organism>
<evidence type="ECO:0000259" key="9">
    <source>
        <dbReference type="Pfam" id="PF13231"/>
    </source>
</evidence>
<dbReference type="GO" id="GO:0005886">
    <property type="term" value="C:plasma membrane"/>
    <property type="evidence" value="ECO:0007669"/>
    <property type="project" value="UniProtKB-SubCell"/>
</dbReference>
<evidence type="ECO:0000313" key="11">
    <source>
        <dbReference type="Proteomes" id="UP000034069"/>
    </source>
</evidence>
<feature type="domain" description="Glycosyltransferase RgtA/B/C/D-like" evidence="9">
    <location>
        <begin position="65"/>
        <end position="220"/>
    </location>
</feature>
<proteinExistence type="predicted"/>
<comment type="subcellular location">
    <subcellularLocation>
        <location evidence="1">Cell membrane</location>
        <topology evidence="1">Multi-pass membrane protein</topology>
    </subcellularLocation>
</comment>
<keyword evidence="5 8" id="KW-0812">Transmembrane</keyword>
<evidence type="ECO:0000256" key="2">
    <source>
        <dbReference type="ARBA" id="ARBA00022475"/>
    </source>
</evidence>
<feature type="transmembrane region" description="Helical" evidence="8">
    <location>
        <begin position="134"/>
        <end position="153"/>
    </location>
</feature>
<feature type="transmembrane region" description="Helical" evidence="8">
    <location>
        <begin position="332"/>
        <end position="350"/>
    </location>
</feature>
<keyword evidence="7 8" id="KW-0472">Membrane</keyword>
<dbReference type="GO" id="GO:0016763">
    <property type="term" value="F:pentosyltransferase activity"/>
    <property type="evidence" value="ECO:0007669"/>
    <property type="project" value="TreeGrafter"/>
</dbReference>
<feature type="transmembrane region" description="Helical" evidence="8">
    <location>
        <begin position="12"/>
        <end position="35"/>
    </location>
</feature>